<evidence type="ECO:0000313" key="5">
    <source>
        <dbReference type="Proteomes" id="UP001302126"/>
    </source>
</evidence>
<evidence type="ECO:0000256" key="2">
    <source>
        <dbReference type="ARBA" id="ARBA00022598"/>
    </source>
</evidence>
<protein>
    <submittedName>
        <fullName evidence="4">Biotin--protein ligase</fullName>
    </submittedName>
</protein>
<dbReference type="InterPro" id="IPR004408">
    <property type="entry name" value="Biotin_CoA_COase_ligase"/>
</dbReference>
<dbReference type="Proteomes" id="UP001302126">
    <property type="component" value="Unassembled WGS sequence"/>
</dbReference>
<dbReference type="SUPFAM" id="SSF52317">
    <property type="entry name" value="Class I glutamine amidotransferase-like"/>
    <property type="match status" value="1"/>
</dbReference>
<dbReference type="PANTHER" id="PTHR12835">
    <property type="entry name" value="BIOTIN PROTEIN LIGASE"/>
    <property type="match status" value="1"/>
</dbReference>
<organism evidence="4 5">
    <name type="scientific">Podospora australis</name>
    <dbReference type="NCBI Taxonomy" id="1536484"/>
    <lineage>
        <taxon>Eukaryota</taxon>
        <taxon>Fungi</taxon>
        <taxon>Dikarya</taxon>
        <taxon>Ascomycota</taxon>
        <taxon>Pezizomycotina</taxon>
        <taxon>Sordariomycetes</taxon>
        <taxon>Sordariomycetidae</taxon>
        <taxon>Sordariales</taxon>
        <taxon>Podosporaceae</taxon>
        <taxon>Podospora</taxon>
    </lineage>
</organism>
<dbReference type="GO" id="GO:0004077">
    <property type="term" value="F:biotin--[biotin carboxyl-carrier protein] ligase activity"/>
    <property type="evidence" value="ECO:0007669"/>
    <property type="project" value="InterPro"/>
</dbReference>
<dbReference type="PANTHER" id="PTHR12835:SF5">
    <property type="entry name" value="BIOTIN--PROTEIN LIGASE"/>
    <property type="match status" value="1"/>
</dbReference>
<comment type="similarity">
    <text evidence="1">Belongs to the biotin--protein ligase family.</text>
</comment>
<dbReference type="CDD" id="cd03144">
    <property type="entry name" value="GATase1_ScBLP_like"/>
    <property type="match status" value="1"/>
</dbReference>
<evidence type="ECO:0000256" key="1">
    <source>
        <dbReference type="ARBA" id="ARBA00009934"/>
    </source>
</evidence>
<evidence type="ECO:0000259" key="3">
    <source>
        <dbReference type="PROSITE" id="PS51733"/>
    </source>
</evidence>
<sequence length="686" mass="75901">MASRKLNVLVYTGTGSTLESVRHCIYSLRRLLSPNYAVIPITETAILKEPWAPTCALLVFPGGGDLGYCRVLNGAGNRTISQYIRRGGAYLGFCAGGYYGSKRCEFEVGNPQLEVVGSRELAFFPGTCRGGAFKGFEYHSERGAKAAKIIVRKEAFADSDELPEDFKCYYNGGGVFVDADSIAAESSNSVEILAEYADDIAVESGAVKAALVYCKVGEGAAIVAGPHPEFDAVNLGRHSDVPEYEKLIEELAADEPQRTTFLKACLTKLGLEVSEGISIPSLSKIHLSSLHHTEVGEMLADFEEIITREDGEEYIRGQNDLFHLEKPESRWSMASLSQALADELQTPKKNNGRGSPDPTADYSHVLKRIVSHETAWPKPKETPYFNHSVYYSSLREFREKEPDSETWGDMLMYGEVLTSTNTLLEKNHNLLSKLPTGFTIAATTQIAGRGRGANVWIAPPGSLLFSTVINHPAHYATSRPIVFIQYLAAVAIIEAIKTYDKGYEKMPMKLKWPNDVYARDPSKPNEVAYVKIAGILSNCAYSAGNYQVVLGIGINTNNGRPTTSLDALLPFVDKNLPPFRIERLLARMLTRLEILYDEFCHSGFSRDLEERYYQHWLHSNQIVTLEAEGGVKARVMGITSDWGMLKAEEVAETGINGALRPTGKVWALQSDENSFDFWKGLVRRKI</sequence>
<feature type="domain" description="BPL/LPL catalytic" evidence="3">
    <location>
        <begin position="396"/>
        <end position="600"/>
    </location>
</feature>
<evidence type="ECO:0000313" key="4">
    <source>
        <dbReference type="EMBL" id="KAK4186376.1"/>
    </source>
</evidence>
<dbReference type="InterPro" id="IPR045864">
    <property type="entry name" value="aa-tRNA-synth_II/BPL/LPL"/>
</dbReference>
<dbReference type="InterPro" id="IPR004143">
    <property type="entry name" value="BPL_LPL_catalytic"/>
</dbReference>
<accession>A0AAN6WRY0</accession>
<reference evidence="4" key="1">
    <citation type="journal article" date="2023" name="Mol. Phylogenet. Evol.">
        <title>Genome-scale phylogeny and comparative genomics of the fungal order Sordariales.</title>
        <authorList>
            <person name="Hensen N."/>
            <person name="Bonometti L."/>
            <person name="Westerberg I."/>
            <person name="Brannstrom I.O."/>
            <person name="Guillou S."/>
            <person name="Cros-Aarteil S."/>
            <person name="Calhoun S."/>
            <person name="Haridas S."/>
            <person name="Kuo A."/>
            <person name="Mondo S."/>
            <person name="Pangilinan J."/>
            <person name="Riley R."/>
            <person name="LaButti K."/>
            <person name="Andreopoulos B."/>
            <person name="Lipzen A."/>
            <person name="Chen C."/>
            <person name="Yan M."/>
            <person name="Daum C."/>
            <person name="Ng V."/>
            <person name="Clum A."/>
            <person name="Steindorff A."/>
            <person name="Ohm R.A."/>
            <person name="Martin F."/>
            <person name="Silar P."/>
            <person name="Natvig D.O."/>
            <person name="Lalanne C."/>
            <person name="Gautier V."/>
            <person name="Ament-Velasquez S.L."/>
            <person name="Kruys A."/>
            <person name="Hutchinson M.I."/>
            <person name="Powell A.J."/>
            <person name="Barry K."/>
            <person name="Miller A.N."/>
            <person name="Grigoriev I.V."/>
            <person name="Debuchy R."/>
            <person name="Gladieux P."/>
            <person name="Hiltunen Thoren M."/>
            <person name="Johannesson H."/>
        </authorList>
    </citation>
    <scope>NUCLEOTIDE SEQUENCE</scope>
    <source>
        <strain evidence="4">PSN309</strain>
    </source>
</reference>
<dbReference type="GO" id="GO:0005737">
    <property type="term" value="C:cytoplasm"/>
    <property type="evidence" value="ECO:0007669"/>
    <property type="project" value="TreeGrafter"/>
</dbReference>
<dbReference type="EMBL" id="MU864425">
    <property type="protein sequence ID" value="KAK4186376.1"/>
    <property type="molecule type" value="Genomic_DNA"/>
</dbReference>
<comment type="caution">
    <text evidence="4">The sequence shown here is derived from an EMBL/GenBank/DDBJ whole genome shotgun (WGS) entry which is preliminary data.</text>
</comment>
<gene>
    <name evidence="4" type="ORF">QBC35DRAFT_387369</name>
</gene>
<name>A0AAN6WRY0_9PEZI</name>
<dbReference type="SUPFAM" id="SSF55681">
    <property type="entry name" value="Class II aaRS and biotin synthetases"/>
    <property type="match status" value="1"/>
</dbReference>
<dbReference type="Pfam" id="PF03099">
    <property type="entry name" value="BPL_LplA_LipB"/>
    <property type="match status" value="1"/>
</dbReference>
<dbReference type="PROSITE" id="PS51733">
    <property type="entry name" value="BPL_LPL_CATALYTIC"/>
    <property type="match status" value="1"/>
</dbReference>
<dbReference type="InterPro" id="IPR019197">
    <property type="entry name" value="Biotin-prot_ligase_N"/>
</dbReference>
<reference evidence="4" key="2">
    <citation type="submission" date="2023-05" db="EMBL/GenBank/DDBJ databases">
        <authorList>
            <consortium name="Lawrence Berkeley National Laboratory"/>
            <person name="Steindorff A."/>
            <person name="Hensen N."/>
            <person name="Bonometti L."/>
            <person name="Westerberg I."/>
            <person name="Brannstrom I.O."/>
            <person name="Guillou S."/>
            <person name="Cros-Aarteil S."/>
            <person name="Calhoun S."/>
            <person name="Haridas S."/>
            <person name="Kuo A."/>
            <person name="Mondo S."/>
            <person name="Pangilinan J."/>
            <person name="Riley R."/>
            <person name="Labutti K."/>
            <person name="Andreopoulos B."/>
            <person name="Lipzen A."/>
            <person name="Chen C."/>
            <person name="Yanf M."/>
            <person name="Daum C."/>
            <person name="Ng V."/>
            <person name="Clum A."/>
            <person name="Ohm R."/>
            <person name="Martin F."/>
            <person name="Silar P."/>
            <person name="Natvig D."/>
            <person name="Lalanne C."/>
            <person name="Gautier V."/>
            <person name="Ament-Velasquez S.L."/>
            <person name="Kruys A."/>
            <person name="Hutchinson M.I."/>
            <person name="Powell A.J."/>
            <person name="Barry K."/>
            <person name="Miller A.N."/>
            <person name="Grigoriev I.V."/>
            <person name="Debuchy R."/>
            <person name="Gladieux P."/>
            <person name="Thoren M.H."/>
            <person name="Johannesson H."/>
        </authorList>
    </citation>
    <scope>NUCLEOTIDE SEQUENCE</scope>
    <source>
        <strain evidence="4">PSN309</strain>
    </source>
</reference>
<dbReference type="InterPro" id="IPR029062">
    <property type="entry name" value="Class_I_gatase-like"/>
</dbReference>
<dbReference type="Gene3D" id="3.40.50.880">
    <property type="match status" value="1"/>
</dbReference>
<keyword evidence="5" id="KW-1185">Reference proteome</keyword>
<keyword evidence="2 4" id="KW-0436">Ligase</keyword>
<proteinExistence type="inferred from homology"/>
<dbReference type="CDD" id="cd16442">
    <property type="entry name" value="BPL"/>
    <property type="match status" value="1"/>
</dbReference>
<dbReference type="Pfam" id="PF09825">
    <property type="entry name" value="BPL_N"/>
    <property type="match status" value="1"/>
</dbReference>
<dbReference type="AlphaFoldDB" id="A0AAN6WRY0"/>
<dbReference type="NCBIfam" id="TIGR00121">
    <property type="entry name" value="birA_ligase"/>
    <property type="match status" value="1"/>
</dbReference>
<dbReference type="Gene3D" id="3.30.930.10">
    <property type="entry name" value="Bira Bifunctional Protein, Domain 2"/>
    <property type="match status" value="1"/>
</dbReference>